<dbReference type="SUPFAM" id="SSF53901">
    <property type="entry name" value="Thiolase-like"/>
    <property type="match status" value="1"/>
</dbReference>
<feature type="domain" description="Ketosynthase family 3 (KS3)" evidence="7">
    <location>
        <begin position="1"/>
        <end position="90"/>
    </location>
</feature>
<evidence type="ECO:0000256" key="3">
    <source>
        <dbReference type="ARBA" id="ARBA00023268"/>
    </source>
</evidence>
<evidence type="ECO:0000256" key="2">
    <source>
        <dbReference type="ARBA" id="ARBA00022679"/>
    </source>
</evidence>
<dbReference type="InterPro" id="IPR001227">
    <property type="entry name" value="Ac_transferase_dom_sf"/>
</dbReference>
<comment type="caution">
    <text evidence="9">The sequence shown here is derived from an EMBL/GenBank/DDBJ whole genome shotgun (WGS) entry which is preliminary data.</text>
</comment>
<dbReference type="InterPro" id="IPR014031">
    <property type="entry name" value="Ketoacyl_synth_C"/>
</dbReference>
<evidence type="ECO:0000259" key="7">
    <source>
        <dbReference type="PROSITE" id="PS52004"/>
    </source>
</evidence>
<keyword evidence="4" id="KW-0012">Acyltransferase</keyword>
<protein>
    <recommendedName>
        <fullName evidence="11">Polyketide synthase</fullName>
    </recommendedName>
</protein>
<dbReference type="SMART" id="SM00826">
    <property type="entry name" value="PKS_DH"/>
    <property type="match status" value="1"/>
</dbReference>
<dbReference type="PANTHER" id="PTHR43775">
    <property type="entry name" value="FATTY ACID SYNTHASE"/>
    <property type="match status" value="1"/>
</dbReference>
<organism evidence="9 10">
    <name type="scientific">Streptomyces thioluteus</name>
    <dbReference type="NCBI Taxonomy" id="66431"/>
    <lineage>
        <taxon>Bacteria</taxon>
        <taxon>Bacillati</taxon>
        <taxon>Actinomycetota</taxon>
        <taxon>Actinomycetes</taxon>
        <taxon>Kitasatosporales</taxon>
        <taxon>Streptomycetaceae</taxon>
        <taxon>Streptomyces</taxon>
    </lineage>
</organism>
<dbReference type="Gene3D" id="3.30.70.3290">
    <property type="match status" value="1"/>
</dbReference>
<dbReference type="PROSITE" id="PS52004">
    <property type="entry name" value="KS3_2"/>
    <property type="match status" value="1"/>
</dbReference>
<dbReference type="InterPro" id="IPR042104">
    <property type="entry name" value="PKS_dehydratase_sf"/>
</dbReference>
<dbReference type="Gene3D" id="3.40.47.10">
    <property type="match status" value="1"/>
</dbReference>
<evidence type="ECO:0000313" key="9">
    <source>
        <dbReference type="EMBL" id="GAA2934066.1"/>
    </source>
</evidence>
<accession>A0ABN3X3E0</accession>
<dbReference type="InterPro" id="IPR049900">
    <property type="entry name" value="PKS_mFAS_DH"/>
</dbReference>
<dbReference type="SMART" id="SM00827">
    <property type="entry name" value="PKS_AT"/>
    <property type="match status" value="1"/>
</dbReference>
<feature type="region of interest" description="Disordered" evidence="6">
    <location>
        <begin position="662"/>
        <end position="816"/>
    </location>
</feature>
<dbReference type="Gene3D" id="3.40.366.10">
    <property type="entry name" value="Malonyl-Coenzyme A Acyl Carrier Protein, domain 2"/>
    <property type="match status" value="1"/>
</dbReference>
<dbReference type="Pfam" id="PF16197">
    <property type="entry name" value="KAsynt_C_assoc"/>
    <property type="match status" value="1"/>
</dbReference>
<dbReference type="SUPFAM" id="SSF55048">
    <property type="entry name" value="Probable ACP-binding domain of malonyl-CoA ACP transacylase"/>
    <property type="match status" value="1"/>
</dbReference>
<keyword evidence="3" id="KW-0511">Multifunctional enzyme</keyword>
<feature type="domain" description="PKS/mFAS DH" evidence="8">
    <location>
        <begin position="543"/>
        <end position="816"/>
    </location>
</feature>
<feature type="compositionally biased region" description="Low complexity" evidence="6">
    <location>
        <begin position="806"/>
        <end position="816"/>
    </location>
</feature>
<dbReference type="Pfam" id="PF21089">
    <property type="entry name" value="PKS_DH_N"/>
    <property type="match status" value="1"/>
</dbReference>
<dbReference type="InterPro" id="IPR050091">
    <property type="entry name" value="PKS_NRPS_Biosynth_Enz"/>
</dbReference>
<dbReference type="InterPro" id="IPR016035">
    <property type="entry name" value="Acyl_Trfase/lysoPLipase"/>
</dbReference>
<proteinExistence type="predicted"/>
<evidence type="ECO:0000256" key="4">
    <source>
        <dbReference type="ARBA" id="ARBA00023315"/>
    </source>
</evidence>
<dbReference type="InterPro" id="IPR016036">
    <property type="entry name" value="Malonyl_transacylase_ACP-bd"/>
</dbReference>
<dbReference type="InterPro" id="IPR014043">
    <property type="entry name" value="Acyl_transferase_dom"/>
</dbReference>
<dbReference type="InterPro" id="IPR016039">
    <property type="entry name" value="Thiolase-like"/>
</dbReference>
<evidence type="ECO:0000256" key="1">
    <source>
        <dbReference type="ARBA" id="ARBA00004792"/>
    </source>
</evidence>
<dbReference type="Gene3D" id="3.10.129.110">
    <property type="entry name" value="Polyketide synthase dehydratase"/>
    <property type="match status" value="1"/>
</dbReference>
<feature type="region of interest" description="N-terminal hotdog fold" evidence="5">
    <location>
        <begin position="543"/>
        <end position="668"/>
    </location>
</feature>
<dbReference type="SUPFAM" id="SSF52151">
    <property type="entry name" value="FabD/lysophospholipase-like"/>
    <property type="match status" value="1"/>
</dbReference>
<dbReference type="Pfam" id="PF02801">
    <property type="entry name" value="Ketoacyl-synt_C"/>
    <property type="match status" value="1"/>
</dbReference>
<keyword evidence="10" id="KW-1185">Reference proteome</keyword>
<evidence type="ECO:0000259" key="8">
    <source>
        <dbReference type="PROSITE" id="PS52019"/>
    </source>
</evidence>
<reference evidence="9 10" key="1">
    <citation type="journal article" date="2019" name="Int. J. Syst. Evol. Microbiol.">
        <title>The Global Catalogue of Microorganisms (GCM) 10K type strain sequencing project: providing services to taxonomists for standard genome sequencing and annotation.</title>
        <authorList>
            <consortium name="The Broad Institute Genomics Platform"/>
            <consortium name="The Broad Institute Genome Sequencing Center for Infectious Disease"/>
            <person name="Wu L."/>
            <person name="Ma J."/>
        </authorList>
    </citation>
    <scope>NUCLEOTIDE SEQUENCE [LARGE SCALE GENOMIC DNA]</scope>
    <source>
        <strain evidence="9 10">JCM 4087</strain>
    </source>
</reference>
<feature type="compositionally biased region" description="Low complexity" evidence="6">
    <location>
        <begin position="706"/>
        <end position="715"/>
    </location>
</feature>
<name>A0ABN3X3E0_STRTU</name>
<dbReference type="EMBL" id="BAAAXZ010000122">
    <property type="protein sequence ID" value="GAA2934066.1"/>
    <property type="molecule type" value="Genomic_DNA"/>
</dbReference>
<dbReference type="Proteomes" id="UP001501102">
    <property type="component" value="Unassembled WGS sequence"/>
</dbReference>
<evidence type="ECO:0000256" key="6">
    <source>
        <dbReference type="SAM" id="MobiDB-lite"/>
    </source>
</evidence>
<dbReference type="InterPro" id="IPR032821">
    <property type="entry name" value="PKS_assoc"/>
</dbReference>
<evidence type="ECO:0000256" key="5">
    <source>
        <dbReference type="PROSITE-ProRule" id="PRU01363"/>
    </source>
</evidence>
<evidence type="ECO:0000313" key="10">
    <source>
        <dbReference type="Proteomes" id="UP001501102"/>
    </source>
</evidence>
<comment type="pathway">
    <text evidence="1">Antibiotic biosynthesis.</text>
</comment>
<dbReference type="InterPro" id="IPR020807">
    <property type="entry name" value="PKS_DH"/>
</dbReference>
<dbReference type="Pfam" id="PF00698">
    <property type="entry name" value="Acyl_transf_1"/>
    <property type="match status" value="1"/>
</dbReference>
<comment type="caution">
    <text evidence="5">Lacks conserved residue(s) required for the propagation of feature annotation.</text>
</comment>
<dbReference type="InterPro" id="IPR049552">
    <property type="entry name" value="PKS_DH_N"/>
</dbReference>
<evidence type="ECO:0008006" key="11">
    <source>
        <dbReference type="Google" id="ProtNLM"/>
    </source>
</evidence>
<feature type="region of interest" description="C-terminal hotdog fold" evidence="5">
    <location>
        <begin position="686"/>
        <end position="816"/>
    </location>
</feature>
<feature type="compositionally biased region" description="Basic residues" evidence="6">
    <location>
        <begin position="696"/>
        <end position="705"/>
    </location>
</feature>
<gene>
    <name evidence="9" type="ORF">GCM10020221_32230</name>
</gene>
<dbReference type="PROSITE" id="PS52019">
    <property type="entry name" value="PKS_MFAS_DH"/>
    <property type="match status" value="1"/>
</dbReference>
<feature type="compositionally biased region" description="Low complexity" evidence="6">
    <location>
        <begin position="767"/>
        <end position="789"/>
    </location>
</feature>
<dbReference type="InterPro" id="IPR020841">
    <property type="entry name" value="PKS_Beta-ketoAc_synthase_dom"/>
</dbReference>
<dbReference type="PANTHER" id="PTHR43775:SF51">
    <property type="entry name" value="INACTIVE PHENOLPHTHIOCEROL SYNTHESIS POLYKETIDE SYNTHASE TYPE I PKS1-RELATED"/>
    <property type="match status" value="1"/>
</dbReference>
<feature type="compositionally biased region" description="Pro residues" evidence="6">
    <location>
        <begin position="790"/>
        <end position="805"/>
    </location>
</feature>
<keyword evidence="2" id="KW-0808">Transferase</keyword>
<sequence length="816" mass="86585">MWLGSVKSNIGHTQAAAGVAGIIKMVQAMRHGVLPRTLHVDEPSEHVDWSAGRVRLLTENAPWPEDGRPRRAGVSSFGYSGTNAHVILESAPAVEDDRPAVDGVVPWVLSARSEAALAEQAERLAGAVDGLRPLDVGFSLAHGRAVLEHRAVVLGRDGDDMAGRLRDFASGRPVAGVVNGRAGSGGVVFVFPGQGSQWVGMARELLDHSSVFAQRMDECAAALRSHADGWSLLDVVREGDEALLRRVDVVQPVLFAVMVSLAELWQSLGVRPSAVVGHSQGEIAAACVAGGLSLEDAARVVALRSRALLRLAGRGGMVSVLAPPEQVTGRLTGGLQIAVVNGPEQVVVSGVSDELDAFLAGCEADGVQARRVAVDYASHSPQVEDLRTELLDLLGDIEPRSGRIPMVSTVTGEPIDTAEMDAAYWFTNLRETVRFDAALRHLLDTGHRTFVEASPHPVLTGALARPGVVAVGTLRRGEDERAQLLRNLAEVYVAGVDVDWSSQVAGGRPVDLPTYAFQRRRYWLPAGAATADVGSAGLGAVRHPLLGAAVRLADGDDTVLTGRLSRGTHPWLEDHAVFGTVILPGTAFVELALRAGEEVGCPAVRDLVLHAPLSLPEHGEVDLQVQVGAADEDGGRPVDVYAALRRPDGTPEWTHHASAVLTDEDDADTAPPESPLRAPAWPPRRRRPAGRDGPLRRHGRGRPGVRPRVPGTVRRLAARRRDPRPGHPARPTGRGGAEVRAPPGPCWTPRSRPPRWTPPTAGRRCRSPSARSPCTPAARPGCACASSPPGTTPSPSRWPTPPERPSPASTRCSCAR</sequence>